<keyword evidence="2" id="KW-1185">Reference proteome</keyword>
<protein>
    <recommendedName>
        <fullName evidence="3">SpoIIAA-like</fullName>
    </recommendedName>
</protein>
<gene>
    <name evidence="1" type="ORF">GCM10023314_06240</name>
</gene>
<comment type="caution">
    <text evidence="1">The sequence shown here is derived from an EMBL/GenBank/DDBJ whole genome shotgun (WGS) entry which is preliminary data.</text>
</comment>
<sequence>MRSYKLSFGTIDILKKNLAEVIVEEGIVMDEIMVDEYHDFLLTNLEAPFSVLINKKHPYSYTFEAQKLIGKLNELKAIAVVIGTNGGLMSTETLIDINKNSSWNIKIFQKRDEALSWLE</sequence>
<organism evidence="1 2">
    <name type="scientific">Algibacter agarivorans</name>
    <dbReference type="NCBI Taxonomy" id="1109741"/>
    <lineage>
        <taxon>Bacteria</taxon>
        <taxon>Pseudomonadati</taxon>
        <taxon>Bacteroidota</taxon>
        <taxon>Flavobacteriia</taxon>
        <taxon>Flavobacteriales</taxon>
        <taxon>Flavobacteriaceae</taxon>
        <taxon>Algibacter</taxon>
    </lineage>
</organism>
<proteinExistence type="predicted"/>
<evidence type="ECO:0000313" key="1">
    <source>
        <dbReference type="EMBL" id="GAA4936648.1"/>
    </source>
</evidence>
<evidence type="ECO:0000313" key="2">
    <source>
        <dbReference type="Proteomes" id="UP001501302"/>
    </source>
</evidence>
<accession>A0ABP9GCB3</accession>
<dbReference type="EMBL" id="BAABJJ010000009">
    <property type="protein sequence ID" value="GAA4936648.1"/>
    <property type="molecule type" value="Genomic_DNA"/>
</dbReference>
<evidence type="ECO:0008006" key="3">
    <source>
        <dbReference type="Google" id="ProtNLM"/>
    </source>
</evidence>
<name>A0ABP9GCB3_9FLAO</name>
<dbReference type="Proteomes" id="UP001501302">
    <property type="component" value="Unassembled WGS sequence"/>
</dbReference>
<reference evidence="2" key="1">
    <citation type="journal article" date="2019" name="Int. J. Syst. Evol. Microbiol.">
        <title>The Global Catalogue of Microorganisms (GCM) 10K type strain sequencing project: providing services to taxonomists for standard genome sequencing and annotation.</title>
        <authorList>
            <consortium name="The Broad Institute Genomics Platform"/>
            <consortium name="The Broad Institute Genome Sequencing Center for Infectious Disease"/>
            <person name="Wu L."/>
            <person name="Ma J."/>
        </authorList>
    </citation>
    <scope>NUCLEOTIDE SEQUENCE [LARGE SCALE GENOMIC DNA]</scope>
    <source>
        <strain evidence="2">JCM 18285</strain>
    </source>
</reference>
<dbReference type="RefSeq" id="WP_345190127.1">
    <property type="nucleotide sequence ID" value="NZ_BAABJJ010000009.1"/>
</dbReference>